<protein>
    <recommendedName>
        <fullName evidence="2">Myb-like domain-containing protein</fullName>
    </recommendedName>
</protein>
<dbReference type="PANTHER" id="PTHR14000:SF6">
    <property type="entry name" value="OS02G0631200 PROTEIN"/>
    <property type="match status" value="1"/>
</dbReference>
<dbReference type="InterPro" id="IPR022228">
    <property type="entry name" value="DUF3755"/>
</dbReference>
<dbReference type="PANTHER" id="PTHR14000">
    <property type="entry name" value="FINGER CCCH DOMAIN PROTEIN, PUTATIVE (DUF3755)-RELATED"/>
    <property type="match status" value="1"/>
</dbReference>
<dbReference type="SUPFAM" id="SSF46689">
    <property type="entry name" value="Homeodomain-like"/>
    <property type="match status" value="1"/>
</dbReference>
<dbReference type="EMBL" id="GISG01112152">
    <property type="protein sequence ID" value="MBA4639092.1"/>
    <property type="molecule type" value="Transcribed_RNA"/>
</dbReference>
<evidence type="ECO:0000313" key="1">
    <source>
        <dbReference type="EMBL" id="MBA4639092.1"/>
    </source>
</evidence>
<dbReference type="InterPro" id="IPR009057">
    <property type="entry name" value="Homeodomain-like_sf"/>
</dbReference>
<evidence type="ECO:0008006" key="2">
    <source>
        <dbReference type="Google" id="ProtNLM"/>
    </source>
</evidence>
<dbReference type="Pfam" id="PF12579">
    <property type="entry name" value="DUF3755"/>
    <property type="match status" value="1"/>
</dbReference>
<proteinExistence type="predicted"/>
<name>A0A7C8ZBD1_OPUST</name>
<accession>A0A7C8ZBD1</accession>
<sequence length="305" mass="33974">MATEPNMSFHQEQTLGSALHRHAITFQAGAVNSMSETITNHMGNYYGMGSNSGNLMFCENSSIISASSPSTTAAGSSSGALLLNSVPGLKHDAELAVEWTEEEQYKLEEGLVKFKDEPNIMRYIKIAATLRDKTVRDVALRCRWMMRKRRKQEESYLGRKGNYRKDKFVEASSNTSLPSASLPSTAACSFPTNQMDHNQRVKCQVLSSKAKHLLEQNLQAFDQISNNLSSLKLQDNINLFCRTRDNINNINALLNDMKQCSGKLNQMQELPITIDQNLASSVLPCTHPVMFGMLSGVQPKQESRC</sequence>
<reference evidence="1" key="1">
    <citation type="journal article" date="2013" name="J. Plant Res.">
        <title>Effect of fungi and light on seed germination of three Opuntia species from semiarid lands of central Mexico.</title>
        <authorList>
            <person name="Delgado-Sanchez P."/>
            <person name="Jimenez-Bremont J.F."/>
            <person name="Guerrero-Gonzalez Mde L."/>
            <person name="Flores J."/>
        </authorList>
    </citation>
    <scope>NUCLEOTIDE SEQUENCE</scope>
    <source>
        <tissue evidence="1">Cladode</tissue>
    </source>
</reference>
<reference evidence="1" key="2">
    <citation type="submission" date="2020-07" db="EMBL/GenBank/DDBJ databases">
        <authorList>
            <person name="Vera ALvarez R."/>
            <person name="Arias-Moreno D.M."/>
            <person name="Jimenez-Jacinto V."/>
            <person name="Jimenez-Bremont J.F."/>
            <person name="Swaminathan K."/>
            <person name="Moose S.P."/>
            <person name="Guerrero-Gonzalez M.L."/>
            <person name="Marino-Ramirez L."/>
            <person name="Landsman D."/>
            <person name="Rodriguez-Kessler M."/>
            <person name="Delgado-Sanchez P."/>
        </authorList>
    </citation>
    <scope>NUCLEOTIDE SEQUENCE</scope>
    <source>
        <tissue evidence="1">Cladode</tissue>
    </source>
</reference>
<dbReference type="AlphaFoldDB" id="A0A7C8ZBD1"/>
<dbReference type="Gene3D" id="1.10.10.60">
    <property type="entry name" value="Homeodomain-like"/>
    <property type="match status" value="1"/>
</dbReference>
<organism evidence="1">
    <name type="scientific">Opuntia streptacantha</name>
    <name type="common">Prickly pear cactus</name>
    <name type="synonym">Opuntia cardona</name>
    <dbReference type="NCBI Taxonomy" id="393608"/>
    <lineage>
        <taxon>Eukaryota</taxon>
        <taxon>Viridiplantae</taxon>
        <taxon>Streptophyta</taxon>
        <taxon>Embryophyta</taxon>
        <taxon>Tracheophyta</taxon>
        <taxon>Spermatophyta</taxon>
        <taxon>Magnoliopsida</taxon>
        <taxon>eudicotyledons</taxon>
        <taxon>Gunneridae</taxon>
        <taxon>Pentapetalae</taxon>
        <taxon>Caryophyllales</taxon>
        <taxon>Cactineae</taxon>
        <taxon>Cactaceae</taxon>
        <taxon>Opuntioideae</taxon>
        <taxon>Opuntia</taxon>
    </lineage>
</organism>